<evidence type="ECO:0000313" key="2">
    <source>
        <dbReference type="Proteomes" id="UP000356253"/>
    </source>
</evidence>
<keyword evidence="2" id="KW-1185">Reference proteome</keyword>
<reference evidence="1" key="1">
    <citation type="submission" date="2019-09" db="EMBL/GenBank/DDBJ databases">
        <authorList>
            <person name="Rodrigo-Torres L."/>
            <person name="Arahal R. D."/>
            <person name="Lucena T."/>
        </authorList>
    </citation>
    <scope>NUCLEOTIDE SEQUENCE</scope>
    <source>
        <strain evidence="1">ISS653</strain>
    </source>
</reference>
<accession>A0AC61YBS6</accession>
<sequence length="69" mass="8139">MGILSILKKSMLFITIWVVVFGTVCYIFPFQYFNEKFTEAYHIDQTQEVDRSQDVAVDNNSDLKSDYEF</sequence>
<dbReference type="Proteomes" id="UP000356253">
    <property type="component" value="Unassembled WGS sequence"/>
</dbReference>
<protein>
    <submittedName>
        <fullName evidence="1">Uncharacterized protein</fullName>
    </submittedName>
</protein>
<organism evidence="1 2">
    <name type="scientific">Mesonia oceanica</name>
    <dbReference type="NCBI Taxonomy" id="2687242"/>
    <lineage>
        <taxon>Bacteria</taxon>
        <taxon>Pseudomonadati</taxon>
        <taxon>Bacteroidota</taxon>
        <taxon>Flavobacteriia</taxon>
        <taxon>Flavobacteriales</taxon>
        <taxon>Flavobacteriaceae</taxon>
        <taxon>Mesonia</taxon>
    </lineage>
</organism>
<evidence type="ECO:0000313" key="1">
    <source>
        <dbReference type="EMBL" id="VVV01603.1"/>
    </source>
</evidence>
<proteinExistence type="predicted"/>
<name>A0AC61YBS6_9FLAO</name>
<dbReference type="EMBL" id="CABVMM010000011">
    <property type="protein sequence ID" value="VVV01603.1"/>
    <property type="molecule type" value="Genomic_DNA"/>
</dbReference>
<comment type="caution">
    <text evidence="1">The sequence shown here is derived from an EMBL/GenBank/DDBJ whole genome shotgun (WGS) entry which is preliminary data.</text>
</comment>
<gene>
    <name evidence="1" type="ORF">FVB9532_02895</name>
</gene>